<dbReference type="EMBL" id="CP026259">
    <property type="protein sequence ID" value="AWP16714.1"/>
    <property type="molecule type" value="Genomic_DNA"/>
</dbReference>
<protein>
    <submittedName>
        <fullName evidence="1">Uncharacterized protein</fullName>
    </submittedName>
</protein>
<dbReference type="AlphaFoldDB" id="A0A2U9CJD8"/>
<accession>A0A2U9CJD8</accession>
<gene>
    <name evidence="1" type="ORF">SMAX5B_003395</name>
</gene>
<evidence type="ECO:0000313" key="1">
    <source>
        <dbReference type="EMBL" id="AWP16714.1"/>
    </source>
</evidence>
<evidence type="ECO:0000313" key="2">
    <source>
        <dbReference type="Proteomes" id="UP000246464"/>
    </source>
</evidence>
<name>A0A2U9CJD8_SCOMX</name>
<sequence length="91" mass="10591">MSTREKFQTATVYYLPSIEQHPEKGFRLASESSGAVRDGYFPLELVETVKQSYEIYKYNSENTFCQKFRPSELNVYIHEALNCPVCPAERE</sequence>
<reference evidence="1 2" key="1">
    <citation type="submission" date="2017-12" db="EMBL/GenBank/DDBJ databases">
        <title>Integrating genomic resources of turbot (Scophthalmus maximus) in depth evaluation of genetic and physical mapping variation across individuals.</title>
        <authorList>
            <person name="Martinez P."/>
        </authorList>
    </citation>
    <scope>NUCLEOTIDE SEQUENCE [LARGE SCALE GENOMIC DNA]</scope>
</reference>
<proteinExistence type="predicted"/>
<dbReference type="Proteomes" id="UP000246464">
    <property type="component" value="Chromosome 17"/>
</dbReference>
<keyword evidence="2" id="KW-1185">Reference proteome</keyword>
<organism evidence="1 2">
    <name type="scientific">Scophthalmus maximus</name>
    <name type="common">Turbot</name>
    <name type="synonym">Psetta maxima</name>
    <dbReference type="NCBI Taxonomy" id="52904"/>
    <lineage>
        <taxon>Eukaryota</taxon>
        <taxon>Metazoa</taxon>
        <taxon>Chordata</taxon>
        <taxon>Craniata</taxon>
        <taxon>Vertebrata</taxon>
        <taxon>Euteleostomi</taxon>
        <taxon>Actinopterygii</taxon>
        <taxon>Neopterygii</taxon>
        <taxon>Teleostei</taxon>
        <taxon>Neoteleostei</taxon>
        <taxon>Acanthomorphata</taxon>
        <taxon>Carangaria</taxon>
        <taxon>Pleuronectiformes</taxon>
        <taxon>Pleuronectoidei</taxon>
        <taxon>Scophthalmidae</taxon>
        <taxon>Scophthalmus</taxon>
    </lineage>
</organism>